<dbReference type="AlphaFoldDB" id="A0A7U7G4Y1"/>
<evidence type="ECO:0000313" key="2">
    <source>
        <dbReference type="EMBL" id="CDG33220.1"/>
    </source>
</evidence>
<comment type="caution">
    <text evidence="2">The sequence shown here is derived from an EMBL/GenBank/DDBJ whole genome shotgun (WGS) entry which is preliminary data.</text>
</comment>
<protein>
    <submittedName>
        <fullName evidence="2">Uncharacterized protein</fullName>
    </submittedName>
</protein>
<reference evidence="2 3" key="1">
    <citation type="journal article" date="2014" name="Genome Biol. Evol.">
        <title>Acetic acid bacteria genomes reveal functional traits for adaptation to life in insect guts.</title>
        <authorList>
            <person name="Chouaia B."/>
            <person name="Gaiarsa S."/>
            <person name="Crotti E."/>
            <person name="Comandatore F."/>
            <person name="Degli Esposti M."/>
            <person name="Ricci I."/>
            <person name="Alma A."/>
            <person name="Favia G."/>
            <person name="Bandi C."/>
            <person name="Daffonchio D."/>
        </authorList>
    </citation>
    <scope>NUCLEOTIDE SEQUENCE [LARGE SCALE GENOMIC DNA]</scope>
    <source>
        <strain evidence="3">AM169</strain>
    </source>
</reference>
<dbReference type="Proteomes" id="UP000027590">
    <property type="component" value="Unassembled WGS sequence"/>
</dbReference>
<gene>
    <name evidence="2" type="ORF">SACS_0482</name>
</gene>
<feature type="compositionally biased region" description="Basic and acidic residues" evidence="1">
    <location>
        <begin position="37"/>
        <end position="51"/>
    </location>
</feature>
<dbReference type="EMBL" id="CBLY010000003">
    <property type="protein sequence ID" value="CDG33220.1"/>
    <property type="molecule type" value="Genomic_DNA"/>
</dbReference>
<name>A0A7U7G4Y1_9PROT</name>
<accession>A0A7U7G4Y1</accession>
<sequence>MRALASKGRLGPLVKEPIRERSRAALLSPLTGQGLTARDEEKESAWGRARDAAQGFPLPRTGTSRLVRVPVMLAGLPCREEAPDLRRGKG</sequence>
<organism evidence="2 3">
    <name type="scientific">Parasaccharibacter apium</name>
    <dbReference type="NCBI Taxonomy" id="1510841"/>
    <lineage>
        <taxon>Bacteria</taxon>
        <taxon>Pseudomonadati</taxon>
        <taxon>Pseudomonadota</taxon>
        <taxon>Alphaproteobacteria</taxon>
        <taxon>Acetobacterales</taxon>
        <taxon>Acetobacteraceae</taxon>
        <taxon>Parasaccharibacter</taxon>
    </lineage>
</organism>
<dbReference type="RefSeq" id="WP_152332640.1">
    <property type="nucleotide sequence ID" value="NZ_CBLY010000003.1"/>
</dbReference>
<evidence type="ECO:0000313" key="3">
    <source>
        <dbReference type="Proteomes" id="UP000027590"/>
    </source>
</evidence>
<reference evidence="2 3" key="2">
    <citation type="journal article" date="2014" name="PLoS ONE">
        <title>Evolution of mitochondria reconstructed from the energy metabolism of living bacteria.</title>
        <authorList>
            <person name="Degli Esposti M."/>
            <person name="Chouaia B."/>
            <person name="Comandatore F."/>
            <person name="Crotti E."/>
            <person name="Sassera D."/>
            <person name="Lievens P.M."/>
            <person name="Daffonchio D."/>
            <person name="Bandi C."/>
        </authorList>
    </citation>
    <scope>NUCLEOTIDE SEQUENCE [LARGE SCALE GENOMIC DNA]</scope>
    <source>
        <strain evidence="3">AM169</strain>
    </source>
</reference>
<evidence type="ECO:0000256" key="1">
    <source>
        <dbReference type="SAM" id="MobiDB-lite"/>
    </source>
</evidence>
<feature type="region of interest" description="Disordered" evidence="1">
    <location>
        <begin position="25"/>
        <end position="61"/>
    </location>
</feature>
<proteinExistence type="predicted"/>